<reference evidence="4 5" key="1">
    <citation type="submission" date="2018-01" db="EMBL/GenBank/DDBJ databases">
        <title>Draft genome sequence of Jishengella sp. NA12.</title>
        <authorList>
            <person name="Sahin N."/>
            <person name="Ay H."/>
            <person name="Saygin H."/>
        </authorList>
    </citation>
    <scope>NUCLEOTIDE SEQUENCE [LARGE SCALE GENOMIC DNA]</scope>
    <source>
        <strain evidence="4 5">NA12</strain>
    </source>
</reference>
<dbReference type="AlphaFoldDB" id="A0A2W2EFQ7"/>
<feature type="compositionally biased region" description="Basic and acidic residues" evidence="1">
    <location>
        <begin position="31"/>
        <end position="41"/>
    </location>
</feature>
<evidence type="ECO:0000313" key="4">
    <source>
        <dbReference type="EMBL" id="PZG15689.1"/>
    </source>
</evidence>
<evidence type="ECO:0000256" key="1">
    <source>
        <dbReference type="SAM" id="MobiDB-lite"/>
    </source>
</evidence>
<feature type="compositionally biased region" description="Basic residues" evidence="1">
    <location>
        <begin position="1"/>
        <end position="10"/>
    </location>
</feature>
<dbReference type="InterPro" id="IPR015943">
    <property type="entry name" value="WD40/YVTN_repeat-like_dom_sf"/>
</dbReference>
<keyword evidence="2" id="KW-0472">Membrane</keyword>
<dbReference type="EMBL" id="POTY01000120">
    <property type="protein sequence ID" value="PZG15689.1"/>
    <property type="molecule type" value="Genomic_DNA"/>
</dbReference>
<dbReference type="SUPFAM" id="SSF50998">
    <property type="entry name" value="Quinoprotein alcohol dehydrogenase-like"/>
    <property type="match status" value="1"/>
</dbReference>
<feature type="region of interest" description="Disordered" evidence="1">
    <location>
        <begin position="62"/>
        <end position="86"/>
    </location>
</feature>
<evidence type="ECO:0000313" key="5">
    <source>
        <dbReference type="Proteomes" id="UP000248924"/>
    </source>
</evidence>
<proteinExistence type="predicted"/>
<keyword evidence="2" id="KW-1133">Transmembrane helix</keyword>
<dbReference type="Proteomes" id="UP000248924">
    <property type="component" value="Unassembled WGS sequence"/>
</dbReference>
<protein>
    <recommendedName>
        <fullName evidence="3">Pyrrolo-quinoline quinone repeat domain-containing protein</fullName>
    </recommendedName>
</protein>
<comment type="caution">
    <text evidence="4">The sequence shown here is derived from an EMBL/GenBank/DDBJ whole genome shotgun (WGS) entry which is preliminary data.</text>
</comment>
<feature type="compositionally biased region" description="Low complexity" evidence="1">
    <location>
        <begin position="71"/>
        <end position="84"/>
    </location>
</feature>
<dbReference type="InterPro" id="IPR011047">
    <property type="entry name" value="Quinoprotein_ADH-like_sf"/>
</dbReference>
<dbReference type="Pfam" id="PF13360">
    <property type="entry name" value="PQQ_2"/>
    <property type="match status" value="1"/>
</dbReference>
<feature type="domain" description="Pyrrolo-quinoline quinone repeat" evidence="3">
    <location>
        <begin position="268"/>
        <end position="407"/>
    </location>
</feature>
<keyword evidence="5" id="KW-1185">Reference proteome</keyword>
<feature type="region of interest" description="Disordered" evidence="1">
    <location>
        <begin position="1"/>
        <end position="41"/>
    </location>
</feature>
<name>A0A2W2EFQ7_9ACTN</name>
<feature type="transmembrane region" description="Helical" evidence="2">
    <location>
        <begin position="150"/>
        <end position="171"/>
    </location>
</feature>
<keyword evidence="2" id="KW-0812">Transmembrane</keyword>
<gene>
    <name evidence="4" type="ORF">C1I95_19075</name>
</gene>
<dbReference type="InterPro" id="IPR002372">
    <property type="entry name" value="PQQ_rpt_dom"/>
</dbReference>
<accession>A0A2W2EFQ7</accession>
<evidence type="ECO:0000256" key="2">
    <source>
        <dbReference type="SAM" id="Phobius"/>
    </source>
</evidence>
<organism evidence="4 5">
    <name type="scientific">Micromonospora craterilacus</name>
    <dbReference type="NCBI Taxonomy" id="1655439"/>
    <lineage>
        <taxon>Bacteria</taxon>
        <taxon>Bacillati</taxon>
        <taxon>Actinomycetota</taxon>
        <taxon>Actinomycetes</taxon>
        <taxon>Micromonosporales</taxon>
        <taxon>Micromonosporaceae</taxon>
        <taxon>Micromonospora</taxon>
    </lineage>
</organism>
<evidence type="ECO:0000259" key="3">
    <source>
        <dbReference type="Pfam" id="PF13360"/>
    </source>
</evidence>
<dbReference type="Gene3D" id="2.130.10.10">
    <property type="entry name" value="YVTN repeat-like/Quinoprotein amine dehydrogenase"/>
    <property type="match status" value="1"/>
</dbReference>
<sequence>MAQHRGRRRPAGGGRAGRGIQKKQQLGAGRARRDDRGSADRLRCLGSRLPVRRVAAAAWDTRGARGGPGAGPVRSGRAAAASRGRAGRCRRRLPVRVRPDRLPAGGRVLRGVAAARRGRTSVTLIDLGELAEPTDLELPRRRRPPSTRRWGAGVVALVVLLTLAGAAPPAVRVHATLPGNSASDLILTEGHIFVVTPVPGVTDGTQELVAYPRPVRATVTPQRLVPLWRVPVPTGRRIIRAESVDDLGVLVSTARTRVVGPTNTAETVLLDVRTGQQRWRAPGIATVDASGRVLLRTFAVEEPTTLAAVELATGRELWSTSVPAAWMEYAERDGVIDAVVVSTTAGDIEVLDAATGARRHRLPALDDLAGYQSGSVVGDLLLVIRNSRRITAYDLDGLVQRWQATMPLTDYVTGCGDLLCARSSSGGGAHLLDPDTGAAGWSSTDEVDIVLVATGHALAVIGTGSGLDVVAVDAATGKKLTDYGTWALVNSYAYRPQLLGVRVVPEVGLVLARFDPAEPQPRRVDVLAGAVDGCQYGYGLIACRREDGSLGVWQLRDGEGRA</sequence>